<evidence type="ECO:0000313" key="5">
    <source>
        <dbReference type="Proteomes" id="UP000198406"/>
    </source>
</evidence>
<proteinExistence type="predicted"/>
<dbReference type="InterPro" id="IPR029063">
    <property type="entry name" value="SAM-dependent_MTases_sf"/>
</dbReference>
<keyword evidence="5" id="KW-1185">Reference proteome</keyword>
<keyword evidence="2" id="KW-0808">Transferase</keyword>
<dbReference type="SUPFAM" id="SSF53335">
    <property type="entry name" value="S-adenosyl-L-methionine-dependent methyltransferases"/>
    <property type="match status" value="1"/>
</dbReference>
<evidence type="ECO:0000256" key="2">
    <source>
        <dbReference type="ARBA" id="ARBA00022679"/>
    </source>
</evidence>
<dbReference type="InParanoid" id="A0A1Z5J925"/>
<gene>
    <name evidence="4" type="ORF">FisN_21Lh154</name>
</gene>
<dbReference type="GO" id="GO:0016433">
    <property type="term" value="F:rRNA (adenine) methyltransferase activity"/>
    <property type="evidence" value="ECO:0007669"/>
    <property type="project" value="TreeGrafter"/>
</dbReference>
<evidence type="ECO:0000256" key="3">
    <source>
        <dbReference type="ARBA" id="ARBA00022691"/>
    </source>
</evidence>
<dbReference type="PANTHER" id="PTHR21008">
    <property type="entry name" value="S-ADENOSYLMETHIONINE SENSOR UPSTREAM OF MTORC1-RELATED"/>
    <property type="match status" value="1"/>
</dbReference>
<dbReference type="InterPro" id="IPR021867">
    <property type="entry name" value="Bmt2/SAMTOR"/>
</dbReference>
<dbReference type="GO" id="GO:0005730">
    <property type="term" value="C:nucleolus"/>
    <property type="evidence" value="ECO:0007669"/>
    <property type="project" value="TreeGrafter"/>
</dbReference>
<organism evidence="4 5">
    <name type="scientific">Fistulifera solaris</name>
    <name type="common">Oleaginous diatom</name>
    <dbReference type="NCBI Taxonomy" id="1519565"/>
    <lineage>
        <taxon>Eukaryota</taxon>
        <taxon>Sar</taxon>
        <taxon>Stramenopiles</taxon>
        <taxon>Ochrophyta</taxon>
        <taxon>Bacillariophyta</taxon>
        <taxon>Bacillariophyceae</taxon>
        <taxon>Bacillariophycidae</taxon>
        <taxon>Naviculales</taxon>
        <taxon>Naviculaceae</taxon>
        <taxon>Fistulifera</taxon>
    </lineage>
</organism>
<dbReference type="EMBL" id="BDSP01000017">
    <property type="protein sequence ID" value="GAX10456.1"/>
    <property type="molecule type" value="Genomic_DNA"/>
</dbReference>
<keyword evidence="3" id="KW-0949">S-adenosyl-L-methionine</keyword>
<name>A0A1Z5J925_FISSO</name>
<dbReference type="Pfam" id="PF11968">
    <property type="entry name" value="Bmt2"/>
    <property type="match status" value="1"/>
</dbReference>
<sequence>MPKRRKAVPLIPPNHPSRKQARRITTLFHKYTRQLDAARANGEQEKVETLERNIVEMGGRPAYQRASQVSTSYFSTSKKWVLGVLGRNGWLHGIKVNGDVTTGERKKPRRVTRLLEIGAINTDLVVDATQKYPLLSVRAIDLNSMHPAIEEADFLQLPLEATFDVLVCSMVLNCVTTASDRGRMMLRLSYFLDNNGILFLTIPKSCLSLASYMSKERFQEILKDCGFEITESNETPKISFFQCKKVANPSDNIATKWNVATSLYRGKKYRNDFAVTFNTKDLQITAQK</sequence>
<dbReference type="Proteomes" id="UP000198406">
    <property type="component" value="Unassembled WGS sequence"/>
</dbReference>
<reference evidence="4 5" key="1">
    <citation type="journal article" date="2015" name="Plant Cell">
        <title>Oil accumulation by the oleaginous diatom Fistulifera solaris as revealed by the genome and transcriptome.</title>
        <authorList>
            <person name="Tanaka T."/>
            <person name="Maeda Y."/>
            <person name="Veluchamy A."/>
            <person name="Tanaka M."/>
            <person name="Abida H."/>
            <person name="Marechal E."/>
            <person name="Bowler C."/>
            <person name="Muto M."/>
            <person name="Sunaga Y."/>
            <person name="Tanaka M."/>
            <person name="Yoshino T."/>
            <person name="Taniguchi T."/>
            <person name="Fukuda Y."/>
            <person name="Nemoto M."/>
            <person name="Matsumoto M."/>
            <person name="Wong P.S."/>
            <person name="Aburatani S."/>
            <person name="Fujibuchi W."/>
        </authorList>
    </citation>
    <scope>NUCLEOTIDE SEQUENCE [LARGE SCALE GENOMIC DNA]</scope>
    <source>
        <strain evidence="4 5">JPCC DA0580</strain>
    </source>
</reference>
<accession>A0A1Z5J925</accession>
<protein>
    <submittedName>
        <fullName evidence="4">Uncharacterized protein</fullName>
    </submittedName>
</protein>
<evidence type="ECO:0000256" key="1">
    <source>
        <dbReference type="ARBA" id="ARBA00022603"/>
    </source>
</evidence>
<dbReference type="PANTHER" id="PTHR21008:SF1">
    <property type="entry name" value="25S RRNA (ADENINE(2142)-N(1))-METHYLTRANSFERASE"/>
    <property type="match status" value="1"/>
</dbReference>
<dbReference type="OrthoDB" id="5954793at2759"/>
<comment type="caution">
    <text evidence="4">The sequence shown here is derived from an EMBL/GenBank/DDBJ whole genome shotgun (WGS) entry which is preliminary data.</text>
</comment>
<dbReference type="Gene3D" id="3.40.50.150">
    <property type="entry name" value="Vaccinia Virus protein VP39"/>
    <property type="match status" value="1"/>
</dbReference>
<dbReference type="AlphaFoldDB" id="A0A1Z5J925"/>
<evidence type="ECO:0000313" key="4">
    <source>
        <dbReference type="EMBL" id="GAX10456.1"/>
    </source>
</evidence>
<keyword evidence="1" id="KW-0489">Methyltransferase</keyword>